<evidence type="ECO:0000313" key="5">
    <source>
        <dbReference type="Proteomes" id="UP000775213"/>
    </source>
</evidence>
<dbReference type="EMBL" id="JAGFBR010000002">
    <property type="protein sequence ID" value="KAH0470144.1"/>
    <property type="molecule type" value="Genomic_DNA"/>
</dbReference>
<organism evidence="4 5">
    <name type="scientific">Dendrobium chrysotoxum</name>
    <name type="common">Orchid</name>
    <dbReference type="NCBI Taxonomy" id="161865"/>
    <lineage>
        <taxon>Eukaryota</taxon>
        <taxon>Viridiplantae</taxon>
        <taxon>Streptophyta</taxon>
        <taxon>Embryophyta</taxon>
        <taxon>Tracheophyta</taxon>
        <taxon>Spermatophyta</taxon>
        <taxon>Magnoliopsida</taxon>
        <taxon>Liliopsida</taxon>
        <taxon>Asparagales</taxon>
        <taxon>Orchidaceae</taxon>
        <taxon>Epidendroideae</taxon>
        <taxon>Malaxideae</taxon>
        <taxon>Dendrobiinae</taxon>
        <taxon>Dendrobium</taxon>
    </lineage>
</organism>
<keyword evidence="5" id="KW-1185">Reference proteome</keyword>
<evidence type="ECO:0008006" key="6">
    <source>
        <dbReference type="Google" id="ProtNLM"/>
    </source>
</evidence>
<reference evidence="4 5" key="1">
    <citation type="journal article" date="2021" name="Hortic Res">
        <title>Chromosome-scale assembly of the Dendrobium chrysotoxum genome enhances the understanding of orchid evolution.</title>
        <authorList>
            <person name="Zhang Y."/>
            <person name="Zhang G.Q."/>
            <person name="Zhang D."/>
            <person name="Liu X.D."/>
            <person name="Xu X.Y."/>
            <person name="Sun W.H."/>
            <person name="Yu X."/>
            <person name="Zhu X."/>
            <person name="Wang Z.W."/>
            <person name="Zhao X."/>
            <person name="Zhong W.Y."/>
            <person name="Chen H."/>
            <person name="Yin W.L."/>
            <person name="Huang T."/>
            <person name="Niu S.C."/>
            <person name="Liu Z.J."/>
        </authorList>
    </citation>
    <scope>NUCLEOTIDE SEQUENCE [LARGE SCALE GENOMIC DNA]</scope>
    <source>
        <strain evidence="4">Lindl</strain>
    </source>
</reference>
<accession>A0AAV7H8M5</accession>
<comment type="caution">
    <text evidence="4">The sequence shown here is derived from an EMBL/GenBank/DDBJ whole genome shotgun (WGS) entry which is preliminary data.</text>
</comment>
<dbReference type="PROSITE" id="PS51375">
    <property type="entry name" value="PPR"/>
    <property type="match status" value="1"/>
</dbReference>
<dbReference type="AlphaFoldDB" id="A0AAV7H8M5"/>
<feature type="region of interest" description="Disordered" evidence="3">
    <location>
        <begin position="1"/>
        <end position="30"/>
    </location>
</feature>
<sequence length="208" mass="22790">MDPGSTPFPSSSASFRRTPSPSPALPLSTPRSDCDPACAAVEDSSTALAFSWNILISAYLQKGYWQDAIFSYGMMLESGIKPDKFSISSVLKACGELRELGLGKEVHRHIGSSDLECDLFVYDALLDMYVKCGAVDNCEEALTLISQTRQRKAISALDSFSLLLGLKACSVIRYLTQGKEIHGLAIRSNFDELENISNAIYIYIPNCR</sequence>
<name>A0AAV7H8M5_DENCH</name>
<evidence type="ECO:0000256" key="1">
    <source>
        <dbReference type="ARBA" id="ARBA00022737"/>
    </source>
</evidence>
<dbReference type="GO" id="GO:0009451">
    <property type="term" value="P:RNA modification"/>
    <property type="evidence" value="ECO:0007669"/>
    <property type="project" value="InterPro"/>
</dbReference>
<dbReference type="GO" id="GO:0003723">
    <property type="term" value="F:RNA binding"/>
    <property type="evidence" value="ECO:0007669"/>
    <property type="project" value="InterPro"/>
</dbReference>
<keyword evidence="1" id="KW-0677">Repeat</keyword>
<evidence type="ECO:0000256" key="2">
    <source>
        <dbReference type="PROSITE-ProRule" id="PRU00708"/>
    </source>
</evidence>
<dbReference type="InterPro" id="IPR002885">
    <property type="entry name" value="PPR_rpt"/>
</dbReference>
<dbReference type="Gene3D" id="1.25.40.10">
    <property type="entry name" value="Tetratricopeptide repeat domain"/>
    <property type="match status" value="1"/>
</dbReference>
<dbReference type="PANTHER" id="PTHR47926">
    <property type="entry name" value="PENTATRICOPEPTIDE REPEAT-CONTAINING PROTEIN"/>
    <property type="match status" value="1"/>
</dbReference>
<dbReference type="NCBIfam" id="TIGR00756">
    <property type="entry name" value="PPR"/>
    <property type="match status" value="1"/>
</dbReference>
<evidence type="ECO:0000256" key="3">
    <source>
        <dbReference type="SAM" id="MobiDB-lite"/>
    </source>
</evidence>
<feature type="repeat" description="PPR" evidence="2">
    <location>
        <begin position="48"/>
        <end position="82"/>
    </location>
</feature>
<dbReference type="InterPro" id="IPR011990">
    <property type="entry name" value="TPR-like_helical_dom_sf"/>
</dbReference>
<protein>
    <recommendedName>
        <fullName evidence="6">Pentatricopeptide repeat-containing protein</fullName>
    </recommendedName>
</protein>
<dbReference type="Pfam" id="PF13041">
    <property type="entry name" value="PPR_2"/>
    <property type="match status" value="1"/>
</dbReference>
<gene>
    <name evidence="4" type="ORF">IEQ34_001702</name>
</gene>
<evidence type="ECO:0000313" key="4">
    <source>
        <dbReference type="EMBL" id="KAH0470144.1"/>
    </source>
</evidence>
<dbReference type="InterPro" id="IPR046960">
    <property type="entry name" value="PPR_At4g14850-like_plant"/>
</dbReference>
<proteinExistence type="predicted"/>
<dbReference type="Proteomes" id="UP000775213">
    <property type="component" value="Unassembled WGS sequence"/>
</dbReference>